<dbReference type="EMBL" id="CP047591">
    <property type="protein sequence ID" value="QHI73434.1"/>
    <property type="molecule type" value="Genomic_DNA"/>
</dbReference>
<dbReference type="InterPro" id="IPR051549">
    <property type="entry name" value="PEP_Utilizing_Enz"/>
</dbReference>
<accession>A0A6P1ML81</accession>
<dbReference type="GO" id="GO:0005524">
    <property type="term" value="F:ATP binding"/>
    <property type="evidence" value="ECO:0007669"/>
    <property type="project" value="InterPro"/>
</dbReference>
<proteinExistence type="predicted"/>
<evidence type="ECO:0000259" key="2">
    <source>
        <dbReference type="Pfam" id="PF01326"/>
    </source>
</evidence>
<dbReference type="RefSeq" id="WP_162363199.1">
    <property type="nucleotide sequence ID" value="NZ_CP047591.1"/>
</dbReference>
<dbReference type="KEGG" id="amic:Ami3637_14570"/>
<dbReference type="GO" id="GO:0016301">
    <property type="term" value="F:kinase activity"/>
    <property type="evidence" value="ECO:0007669"/>
    <property type="project" value="InterPro"/>
</dbReference>
<dbReference type="Pfam" id="PF00391">
    <property type="entry name" value="PEP-utilizers"/>
    <property type="match status" value="1"/>
</dbReference>
<protein>
    <submittedName>
        <fullName evidence="3">Phosphoenolpyruvate synthase</fullName>
    </submittedName>
</protein>
<keyword evidence="3" id="KW-0670">Pyruvate</keyword>
<evidence type="ECO:0000313" key="4">
    <source>
        <dbReference type="Proteomes" id="UP000463883"/>
    </source>
</evidence>
<dbReference type="Pfam" id="PF01326">
    <property type="entry name" value="PPDK_N"/>
    <property type="match status" value="1"/>
</dbReference>
<organism evidence="3 4">
    <name type="scientific">Aminipila terrae</name>
    <dbReference type="NCBI Taxonomy" id="2697030"/>
    <lineage>
        <taxon>Bacteria</taxon>
        <taxon>Bacillati</taxon>
        <taxon>Bacillota</taxon>
        <taxon>Clostridia</taxon>
        <taxon>Peptostreptococcales</taxon>
        <taxon>Anaerovoracaceae</taxon>
        <taxon>Aminipila</taxon>
    </lineage>
</organism>
<feature type="domain" description="Pyruvate phosphate dikinase AMP/ATP-binding" evidence="2">
    <location>
        <begin position="54"/>
        <end position="181"/>
    </location>
</feature>
<dbReference type="InterPro" id="IPR013815">
    <property type="entry name" value="ATP_grasp_subdomain_1"/>
</dbReference>
<dbReference type="PANTHER" id="PTHR43615">
    <property type="entry name" value="PHOSPHOENOLPYRUVATE SYNTHASE-RELATED"/>
    <property type="match status" value="1"/>
</dbReference>
<dbReference type="Gene3D" id="3.50.30.10">
    <property type="entry name" value="Phosphohistidine domain"/>
    <property type="match status" value="1"/>
</dbReference>
<dbReference type="PANTHER" id="PTHR43615:SF1">
    <property type="entry name" value="PPDK_N DOMAIN-CONTAINING PROTEIN"/>
    <property type="match status" value="1"/>
</dbReference>
<name>A0A6P1ML81_9FIRM</name>
<dbReference type="SUPFAM" id="SSF52009">
    <property type="entry name" value="Phosphohistidine domain"/>
    <property type="match status" value="1"/>
</dbReference>
<gene>
    <name evidence="3" type="ORF">Ami3637_14570</name>
</gene>
<evidence type="ECO:0000259" key="1">
    <source>
        <dbReference type="Pfam" id="PF00391"/>
    </source>
</evidence>
<dbReference type="SUPFAM" id="SSF56059">
    <property type="entry name" value="Glutathione synthetase ATP-binding domain-like"/>
    <property type="match status" value="1"/>
</dbReference>
<dbReference type="Gene3D" id="3.30.470.20">
    <property type="entry name" value="ATP-grasp fold, B domain"/>
    <property type="match status" value="2"/>
</dbReference>
<evidence type="ECO:0000313" key="3">
    <source>
        <dbReference type="EMBL" id="QHI73434.1"/>
    </source>
</evidence>
<feature type="domain" description="PEP-utilising enzyme mobile" evidence="1">
    <location>
        <begin position="700"/>
        <end position="771"/>
    </location>
</feature>
<dbReference type="Gene3D" id="3.30.1490.20">
    <property type="entry name" value="ATP-grasp fold, A domain"/>
    <property type="match status" value="2"/>
</dbReference>
<dbReference type="InterPro" id="IPR002192">
    <property type="entry name" value="PPDK_AMP/ATP-bd"/>
</dbReference>
<sequence length="781" mass="88191">MKFAYDFREIPHEALGHTGGKGSSLCKMYNAGLAVPNGFVILSMAFGNNKLKDEARYDIEKCFEKLPGNTFAVRSSALSEDSAKASFAGEFESVLNVKRDELFTAIENVAASAKSERVSAYSKFHCIHQDNQIAVVVQIMKKANIAGVLFSADPITGSHLNMVGNFVFGAGEQLVSGEENAYPFTISRLGGKYRGNKPFAPYSKALYHSTLRAEALFGCKLDIEWVVESRKIYIVQARPITTLKTIDYDTYEINQSLDTDALWSSNNVGEAVPDVMSPFTWSILHEMDLECQKIPGFFMFGNICGRTYSNISIMISLLKVLGYNIQKAKELISDVFGYIPENIEVPIYPFKTNQLIKEMFNRVKKSIKRMRDSRKQKDYYLKYTPVWYVETLKRIETADTKQELLELWTSDVRPFLSALWYIWFGGAGSATLITLRKKLAKMTDEELANLLCSNFSGEQSLVSMKPILAIEQVMNGSLTSEKYLELYGHRSPHEFEVYYEYPADDPSYIDKQIQEYKSANLSPAELRKKQLVQFTKAKNTFLQKLPAKQKWLEKKLDTVSKDANNRESLRNEFVKVFRVMRHLLLKIGSVTGVGNDIFMMYCFEIPDFLQGNIEMLHKIPKRRENFEKYQEMPVFPQLIRGRFNPNEWINSINKRQDYYDPNAHQVSPMNESIIKGFAGAPGIVEGRIRVLHSFDEAKDFQKGEILVTTATNIGWTPLFPKAAAIITDLGAPLSHAAIVARELGIPAVVGCGIATTKLKTGDLVNVNGSMGIITKKIRPVS</sequence>
<keyword evidence="4" id="KW-1185">Reference proteome</keyword>
<dbReference type="Proteomes" id="UP000463883">
    <property type="component" value="Chromosome"/>
</dbReference>
<reference evidence="3 4" key="1">
    <citation type="submission" date="2020-01" db="EMBL/GenBank/DDBJ databases">
        <title>Genomic analysis of Aminipila sp. CBA3637.</title>
        <authorList>
            <person name="Kim Y.B."/>
            <person name="Roh S.W."/>
        </authorList>
    </citation>
    <scope>NUCLEOTIDE SEQUENCE [LARGE SCALE GENOMIC DNA]</scope>
    <source>
        <strain evidence="3 4">CBA3637</strain>
    </source>
</reference>
<dbReference type="InterPro" id="IPR036637">
    <property type="entry name" value="Phosphohistidine_dom_sf"/>
</dbReference>
<dbReference type="InterPro" id="IPR008279">
    <property type="entry name" value="PEP-util_enz_mobile_dom"/>
</dbReference>
<dbReference type="AlphaFoldDB" id="A0A6P1ML81"/>